<dbReference type="AlphaFoldDB" id="A0A0R1TY26"/>
<dbReference type="eggNOG" id="COG1266">
    <property type="taxonomic scope" value="Bacteria"/>
</dbReference>
<keyword evidence="2" id="KW-0812">Transmembrane</keyword>
<comment type="caution">
    <text evidence="4">The sequence shown here is derived from an EMBL/GenBank/DDBJ whole genome shotgun (WGS) entry which is preliminary data.</text>
</comment>
<evidence type="ECO:0000256" key="2">
    <source>
        <dbReference type="SAM" id="Phobius"/>
    </source>
</evidence>
<dbReference type="InterPro" id="IPR003675">
    <property type="entry name" value="Rce1/LyrA-like_dom"/>
</dbReference>
<evidence type="ECO:0000259" key="3">
    <source>
        <dbReference type="Pfam" id="PF02517"/>
    </source>
</evidence>
<feature type="transmembrane region" description="Helical" evidence="2">
    <location>
        <begin position="161"/>
        <end position="182"/>
    </location>
</feature>
<protein>
    <recommendedName>
        <fullName evidence="3">CAAX prenyl protease 2/Lysostaphin resistance protein A-like domain-containing protein</fullName>
    </recommendedName>
</protein>
<sequence>MRNTFIQSYFRLIILLLRFDVLTSAFFIYLSFSKGGKSMKRSLTLSLTYLWRILKFLLLLVLILLPQFSLLLPKYLPTNFSHPNLAMWGFFLTSYALVLFCLIWQYTKFAPQARHLKKFTHQDVIMIATSFFALYGLKYVYMLLLPTSSATQNDAAISKMFSLSVSVAFMMAFMTAIMAPICEELLFRGIFMSYFFKNYAWCAIFFSGLVFGLIHVHAGDNYLVPLLYCSIGWILAYSYRKTNNILVSITIHFLNNLLPAIALLISSLSQLMK</sequence>
<dbReference type="PANTHER" id="PTHR36435">
    <property type="entry name" value="SLR1288 PROTEIN"/>
    <property type="match status" value="1"/>
</dbReference>
<feature type="domain" description="CAAX prenyl protease 2/Lysostaphin resistance protein A-like" evidence="3">
    <location>
        <begin position="169"/>
        <end position="258"/>
    </location>
</feature>
<feature type="transmembrane region" description="Helical" evidence="2">
    <location>
        <begin position="124"/>
        <end position="141"/>
    </location>
</feature>
<gene>
    <name evidence="4" type="ORF">FC32_GL001967</name>
</gene>
<feature type="transmembrane region" description="Helical" evidence="2">
    <location>
        <begin position="246"/>
        <end position="268"/>
    </location>
</feature>
<keyword evidence="2" id="KW-1133">Transmembrane helix</keyword>
<reference evidence="4 5" key="1">
    <citation type="journal article" date="2015" name="Genome Announc.">
        <title>Expanding the biotechnology potential of lactobacilli through comparative genomics of 213 strains and associated genera.</title>
        <authorList>
            <person name="Sun Z."/>
            <person name="Harris H.M."/>
            <person name="McCann A."/>
            <person name="Guo C."/>
            <person name="Argimon S."/>
            <person name="Zhang W."/>
            <person name="Yang X."/>
            <person name="Jeffery I.B."/>
            <person name="Cooney J.C."/>
            <person name="Kagawa T.F."/>
            <person name="Liu W."/>
            <person name="Song Y."/>
            <person name="Salvetti E."/>
            <person name="Wrobel A."/>
            <person name="Rasinkangas P."/>
            <person name="Parkhill J."/>
            <person name="Rea M.C."/>
            <person name="O'Sullivan O."/>
            <person name="Ritari J."/>
            <person name="Douillard F.P."/>
            <person name="Paul Ross R."/>
            <person name="Yang R."/>
            <person name="Briner A.E."/>
            <person name="Felis G.E."/>
            <person name="de Vos W.M."/>
            <person name="Barrangou R."/>
            <person name="Klaenhammer T.R."/>
            <person name="Caufield P.W."/>
            <person name="Cui Y."/>
            <person name="Zhang H."/>
            <person name="O'Toole P.W."/>
        </authorList>
    </citation>
    <scope>NUCLEOTIDE SEQUENCE [LARGE SCALE GENOMIC DNA]</scope>
    <source>
        <strain evidence="4 5">DSM 16634</strain>
    </source>
</reference>
<dbReference type="EMBL" id="AZFT01000031">
    <property type="protein sequence ID" value="KRL86113.1"/>
    <property type="molecule type" value="Genomic_DNA"/>
</dbReference>
<evidence type="ECO:0000313" key="4">
    <source>
        <dbReference type="EMBL" id="KRL86113.1"/>
    </source>
</evidence>
<feature type="transmembrane region" description="Helical" evidence="2">
    <location>
        <begin position="194"/>
        <end position="216"/>
    </location>
</feature>
<dbReference type="Pfam" id="PF02517">
    <property type="entry name" value="Rce1-like"/>
    <property type="match status" value="1"/>
</dbReference>
<dbReference type="PANTHER" id="PTHR36435:SF1">
    <property type="entry name" value="CAAX AMINO TERMINAL PROTEASE FAMILY PROTEIN"/>
    <property type="match status" value="1"/>
</dbReference>
<keyword evidence="5" id="KW-1185">Reference proteome</keyword>
<dbReference type="PATRIC" id="fig|1423724.4.peg.2051"/>
<feature type="transmembrane region" description="Helical" evidence="2">
    <location>
        <begin position="53"/>
        <end position="73"/>
    </location>
</feature>
<dbReference type="STRING" id="1423724.FC32_GL001967"/>
<dbReference type="InterPro" id="IPR052710">
    <property type="entry name" value="CAAX_protease"/>
</dbReference>
<feature type="transmembrane region" description="Helical" evidence="2">
    <location>
        <begin position="85"/>
        <end position="104"/>
    </location>
</feature>
<name>A0A0R1TY26_9LACO</name>
<evidence type="ECO:0000256" key="1">
    <source>
        <dbReference type="ARBA" id="ARBA00009067"/>
    </source>
</evidence>
<dbReference type="GO" id="GO:0004175">
    <property type="term" value="F:endopeptidase activity"/>
    <property type="evidence" value="ECO:0007669"/>
    <property type="project" value="UniProtKB-ARBA"/>
</dbReference>
<dbReference type="GO" id="GO:0080120">
    <property type="term" value="P:CAAX-box protein maturation"/>
    <property type="evidence" value="ECO:0007669"/>
    <property type="project" value="UniProtKB-ARBA"/>
</dbReference>
<organism evidence="4 5">
    <name type="scientific">Ligilactobacillus apodemi DSM 16634 = JCM 16172</name>
    <dbReference type="NCBI Taxonomy" id="1423724"/>
    <lineage>
        <taxon>Bacteria</taxon>
        <taxon>Bacillati</taxon>
        <taxon>Bacillota</taxon>
        <taxon>Bacilli</taxon>
        <taxon>Lactobacillales</taxon>
        <taxon>Lactobacillaceae</taxon>
        <taxon>Ligilactobacillus</taxon>
    </lineage>
</organism>
<feature type="transmembrane region" description="Helical" evidence="2">
    <location>
        <begin position="12"/>
        <end position="32"/>
    </location>
</feature>
<dbReference type="Proteomes" id="UP000051324">
    <property type="component" value="Unassembled WGS sequence"/>
</dbReference>
<comment type="similarity">
    <text evidence="1">Belongs to the UPF0177 family.</text>
</comment>
<keyword evidence="2" id="KW-0472">Membrane</keyword>
<feature type="transmembrane region" description="Helical" evidence="2">
    <location>
        <begin position="222"/>
        <end position="239"/>
    </location>
</feature>
<evidence type="ECO:0000313" key="5">
    <source>
        <dbReference type="Proteomes" id="UP000051324"/>
    </source>
</evidence>
<proteinExistence type="inferred from homology"/>
<accession>A0A0R1TY26</accession>